<dbReference type="SUPFAM" id="SSF48452">
    <property type="entry name" value="TPR-like"/>
    <property type="match status" value="2"/>
</dbReference>
<dbReference type="PROSITE" id="PS50005">
    <property type="entry name" value="TPR"/>
    <property type="match status" value="1"/>
</dbReference>
<sequence length="1167" mass="129507">MGGLRNQDEWRPHLDEAVLAALDQWLKPTGQVLELKEWFGDGKSGEPVGRVARTYEDNSTSQAVIKFFGADAHPRISNVEKAWRVSRDFRRHLAELDGRTDDLDGWRAVFMVLAGDSLHRVKQLSVLSGEPEFPALCGSITGSIVHDWNDNESRQGSPRTVGVLLEKLLERRRTGVNDWMTARGADISGSEGPISSDLKFGYLTNPFSLVTGRHSALPISQLITGKAHGDLNGRNILVPQAGSAAEVSYHLIDYDRFDTEAPLARDPMHLLVALALEERKKLNDPKLWPALAEVLVDPESGEAKSYHENLRQVSSAVHKSTAPRSGTGLVDQWNEQCLIALTGAGLLHLGRNIDQDAKEWCLYLAAYAADTYVRKFGKTASTPEAHVARTDAVEDARAKHQLVDRHEDLLGLRTRLTNGPWGVTMLNGSRGIGKTKLVHAALDAVEAGVRTPQRPRVHRHVVDMAGKLDAKTLVDYLQDNPPEHEPTDGSALVRLQVTLKSLGDVPVVIAVDSAENLLDPATGLLTDPYLDEALEILATEDDHRVTVLLVSSDRMVSPGKGTWPAAEESIGLPKFRSPDLRQYMKSIDHNGTCDPDELPEDVWNELYRKLQGNPRLARLASVIVSTGEAGLDLRSLTSRLQKLKNRDVHDFLTRMLFSGLSEVSKQVIRALAAFGTPVQASAVIGLVPERAPAQVTRVLEVLAKHGVIDKVGKDKYGVPPQDARLILEPVSDATRSLYFLAATQLTELHHPDPRSVKDLRVHFAELDALLNAGHHSTAYEMIELTHDILKRWNCAHLLLDQRELVKGKLQNKLYEMSNHNALGHIYLWLDDSRAADEYLTALRLADGLGRHEDSIKIYVNLAEMYWVRDNIHDAIRHFERAQELAVELDQPMALMGALEGVAKCLRRRGHHELAAETVEPALSLPEHPRFPDTPRAQTFAVTRRVAISLWLARCYGELGRADEAELMINAALAITTERPNDWLLASCLDGQADLLFDRERFDEAEQVAMRAVALAENVHNETVLLQARTTLAMICLRLSKPEEAWSEIDSVQRLRRKHRSLLALALHALAAHQRENVTAPDCFQRLFDESTARTTTDADDFAAWNLRGLAICGLHLHRSGSLEEAVASFRRGRALTPPSAVLAGRIRFLVAQLNEAEKLKPALEVLD</sequence>
<keyword evidence="2" id="KW-0963">Cytoplasm</keyword>
<dbReference type="Gene3D" id="1.25.40.10">
    <property type="entry name" value="Tetratricopeptide repeat domain"/>
    <property type="match status" value="2"/>
</dbReference>
<comment type="similarity">
    <text evidence="5">Belongs to the Rap family.</text>
</comment>
<evidence type="ECO:0000256" key="6">
    <source>
        <dbReference type="PROSITE-ProRule" id="PRU00339"/>
    </source>
</evidence>
<dbReference type="InterPro" id="IPR011990">
    <property type="entry name" value="TPR-like_helical_dom_sf"/>
</dbReference>
<proteinExistence type="inferred from homology"/>
<evidence type="ECO:0000256" key="4">
    <source>
        <dbReference type="ARBA" id="ARBA00022803"/>
    </source>
</evidence>
<evidence type="ECO:0000256" key="2">
    <source>
        <dbReference type="ARBA" id="ARBA00022490"/>
    </source>
</evidence>
<dbReference type="PANTHER" id="PTHR46630">
    <property type="entry name" value="TETRATRICOPEPTIDE REPEAT PROTEIN 29"/>
    <property type="match status" value="1"/>
</dbReference>
<organism evidence="7 8">
    <name type="scientific">Lentzea sokolovensis</name>
    <dbReference type="NCBI Taxonomy" id="3095429"/>
    <lineage>
        <taxon>Bacteria</taxon>
        <taxon>Bacillati</taxon>
        <taxon>Actinomycetota</taxon>
        <taxon>Actinomycetes</taxon>
        <taxon>Pseudonocardiales</taxon>
        <taxon>Pseudonocardiaceae</taxon>
        <taxon>Lentzea</taxon>
    </lineage>
</organism>
<dbReference type="Pfam" id="PF13424">
    <property type="entry name" value="TPR_12"/>
    <property type="match status" value="1"/>
</dbReference>
<comment type="caution">
    <text evidence="7">The sequence shown here is derived from an EMBL/GenBank/DDBJ whole genome shotgun (WGS) entry which is preliminary data.</text>
</comment>
<dbReference type="InterPro" id="IPR027417">
    <property type="entry name" value="P-loop_NTPase"/>
</dbReference>
<dbReference type="RefSeq" id="WP_319977161.1">
    <property type="nucleotide sequence ID" value="NZ_JAXAVU010000010.1"/>
</dbReference>
<dbReference type="SUPFAM" id="SSF52540">
    <property type="entry name" value="P-loop containing nucleoside triphosphate hydrolases"/>
    <property type="match status" value="1"/>
</dbReference>
<keyword evidence="3" id="KW-0677">Repeat</keyword>
<dbReference type="InterPro" id="IPR051476">
    <property type="entry name" value="Bac_ResReg_Asp_Phosphatase"/>
</dbReference>
<accession>A0ABU4V216</accession>
<dbReference type="Proteomes" id="UP001285352">
    <property type="component" value="Unassembled WGS sequence"/>
</dbReference>
<protein>
    <submittedName>
        <fullName evidence="7">Tetratricopeptide repeat protein</fullName>
    </submittedName>
</protein>
<evidence type="ECO:0000256" key="1">
    <source>
        <dbReference type="ARBA" id="ARBA00004496"/>
    </source>
</evidence>
<dbReference type="InterPro" id="IPR019734">
    <property type="entry name" value="TPR_rpt"/>
</dbReference>
<name>A0ABU4V216_9PSEU</name>
<dbReference type="EMBL" id="JAXAVU010000010">
    <property type="protein sequence ID" value="MDX8145006.1"/>
    <property type="molecule type" value="Genomic_DNA"/>
</dbReference>
<keyword evidence="4 6" id="KW-0802">TPR repeat</keyword>
<keyword evidence="8" id="KW-1185">Reference proteome</keyword>
<gene>
    <name evidence="7" type="ORF">SK854_23050</name>
</gene>
<evidence type="ECO:0000313" key="7">
    <source>
        <dbReference type="EMBL" id="MDX8145006.1"/>
    </source>
</evidence>
<dbReference type="PANTHER" id="PTHR46630:SF1">
    <property type="entry name" value="TETRATRICOPEPTIDE REPEAT PROTEIN 29"/>
    <property type="match status" value="1"/>
</dbReference>
<dbReference type="SMART" id="SM00028">
    <property type="entry name" value="TPR"/>
    <property type="match status" value="3"/>
</dbReference>
<reference evidence="7 8" key="1">
    <citation type="submission" date="2023-11" db="EMBL/GenBank/DDBJ databases">
        <title>Lentzea sokolovensis, sp. nov., Lentzea kristufkii, sp. nov., and Lentzea miocenensis, sp. nov., rare actinobacteria from Sokolov Coal Basin, Miocene lacustrine sediment, Czech Republic.</title>
        <authorList>
            <person name="Lara A."/>
            <person name="Kotroba L."/>
            <person name="Nouioui I."/>
            <person name="Neumann-Schaal M."/>
            <person name="Mast Y."/>
            <person name="Chronakova A."/>
        </authorList>
    </citation>
    <scope>NUCLEOTIDE SEQUENCE [LARGE SCALE GENOMIC DNA]</scope>
    <source>
        <strain evidence="7 8">BCCO 10_0061</strain>
    </source>
</reference>
<comment type="subcellular location">
    <subcellularLocation>
        <location evidence="1">Cytoplasm</location>
    </subcellularLocation>
</comment>
<feature type="repeat" description="TPR" evidence="6">
    <location>
        <begin position="855"/>
        <end position="888"/>
    </location>
</feature>
<evidence type="ECO:0000256" key="5">
    <source>
        <dbReference type="ARBA" id="ARBA00038253"/>
    </source>
</evidence>
<evidence type="ECO:0000256" key="3">
    <source>
        <dbReference type="ARBA" id="ARBA00022737"/>
    </source>
</evidence>
<evidence type="ECO:0000313" key="8">
    <source>
        <dbReference type="Proteomes" id="UP001285352"/>
    </source>
</evidence>